<keyword evidence="6" id="KW-0067">ATP-binding</keyword>
<dbReference type="CDD" id="cd01169">
    <property type="entry name" value="HMPP_kinase"/>
    <property type="match status" value="1"/>
</dbReference>
<evidence type="ECO:0000256" key="4">
    <source>
        <dbReference type="ARBA" id="ARBA00022741"/>
    </source>
</evidence>
<dbReference type="Pfam" id="PF08543">
    <property type="entry name" value="Phos_pyr_kin"/>
    <property type="match status" value="1"/>
</dbReference>
<dbReference type="GO" id="GO:0005524">
    <property type="term" value="F:ATP binding"/>
    <property type="evidence" value="ECO:0007669"/>
    <property type="project" value="UniProtKB-KW"/>
</dbReference>
<keyword evidence="9" id="KW-1185">Reference proteome</keyword>
<dbReference type="SUPFAM" id="SSF53613">
    <property type="entry name" value="Ribokinase-like"/>
    <property type="match status" value="1"/>
</dbReference>
<dbReference type="UniPathway" id="UPA00060">
    <property type="reaction ID" value="UER00138"/>
</dbReference>
<dbReference type="InterPro" id="IPR013749">
    <property type="entry name" value="PM/HMP-P_kinase-1"/>
</dbReference>
<protein>
    <recommendedName>
        <fullName evidence="2">hydroxymethylpyrimidine kinase</fullName>
        <ecNumber evidence="2">2.7.1.49</ecNumber>
    </recommendedName>
</protein>
<evidence type="ECO:0000256" key="6">
    <source>
        <dbReference type="ARBA" id="ARBA00022840"/>
    </source>
</evidence>
<evidence type="ECO:0000256" key="3">
    <source>
        <dbReference type="ARBA" id="ARBA00022679"/>
    </source>
</evidence>
<keyword evidence="5 8" id="KW-0418">Kinase</keyword>
<keyword evidence="3 8" id="KW-0808">Transferase</keyword>
<evidence type="ECO:0000256" key="1">
    <source>
        <dbReference type="ARBA" id="ARBA00004948"/>
    </source>
</evidence>
<dbReference type="PANTHER" id="PTHR20858">
    <property type="entry name" value="PHOSPHOMETHYLPYRIMIDINE KINASE"/>
    <property type="match status" value="1"/>
</dbReference>
<dbReference type="STRING" id="1208919.CDSE_0275"/>
<dbReference type="EMBL" id="CP003803">
    <property type="protein sequence ID" value="AGF46623.1"/>
    <property type="molecule type" value="Genomic_DNA"/>
</dbReference>
<feature type="domain" description="Pyridoxamine kinase/Phosphomethylpyrimidine kinase" evidence="7">
    <location>
        <begin position="18"/>
        <end position="272"/>
    </location>
</feature>
<dbReference type="AlphaFoldDB" id="M1L1H4"/>
<evidence type="ECO:0000259" key="7">
    <source>
        <dbReference type="Pfam" id="PF08543"/>
    </source>
</evidence>
<keyword evidence="4" id="KW-0547">Nucleotide-binding</keyword>
<dbReference type="PATRIC" id="fig|1208919.3.peg.60"/>
<dbReference type="RefSeq" id="WP_015396034.1">
    <property type="nucleotide sequence ID" value="NC_020294.1"/>
</dbReference>
<dbReference type="GO" id="GO:0008972">
    <property type="term" value="F:phosphomethylpyrimidine kinase activity"/>
    <property type="evidence" value="ECO:0007669"/>
    <property type="project" value="InterPro"/>
</dbReference>
<dbReference type="GO" id="GO:0009228">
    <property type="term" value="P:thiamine biosynthetic process"/>
    <property type="evidence" value="ECO:0007669"/>
    <property type="project" value="InterPro"/>
</dbReference>
<accession>M1L1H4</accession>
<dbReference type="Proteomes" id="UP000011547">
    <property type="component" value="Chromosome"/>
</dbReference>
<dbReference type="GO" id="GO:0009229">
    <property type="term" value="P:thiamine diphosphate biosynthetic process"/>
    <property type="evidence" value="ECO:0007669"/>
    <property type="project" value="UniProtKB-UniPathway"/>
</dbReference>
<dbReference type="InterPro" id="IPR004399">
    <property type="entry name" value="HMP/HMP-P_kinase_dom"/>
</dbReference>
<dbReference type="KEGG" id="kde:CDSE_0275"/>
<name>M1L1H4_9PROT</name>
<dbReference type="InterPro" id="IPR029056">
    <property type="entry name" value="Ribokinase-like"/>
</dbReference>
<gene>
    <name evidence="8" type="ORF">CDSE_0275</name>
</gene>
<dbReference type="PANTHER" id="PTHR20858:SF17">
    <property type="entry name" value="HYDROXYMETHYLPYRIMIDINE_PHOSPHOMETHYLPYRIMIDINE KINASE THI20-RELATED"/>
    <property type="match status" value="1"/>
</dbReference>
<evidence type="ECO:0000313" key="9">
    <source>
        <dbReference type="Proteomes" id="UP000011547"/>
    </source>
</evidence>
<dbReference type="HOGENOM" id="CLU_020520_0_1_4"/>
<proteinExistence type="predicted"/>
<dbReference type="Gene3D" id="3.40.1190.20">
    <property type="match status" value="1"/>
</dbReference>
<dbReference type="OrthoDB" id="9810880at2"/>
<dbReference type="GO" id="GO:0008902">
    <property type="term" value="F:hydroxymethylpyrimidine kinase activity"/>
    <property type="evidence" value="ECO:0007669"/>
    <property type="project" value="UniProtKB-EC"/>
</dbReference>
<reference evidence="8 9" key="1">
    <citation type="journal article" date="2013" name="Genome Biol. Evol.">
        <title>Genome evolution and phylogenomic analysis of candidatus kinetoplastibacterium, the betaproteobacterial endosymbionts of strigomonas and angomonas.</title>
        <authorList>
            <person name="Alves J.M."/>
            <person name="Serrano M.G."/>
            <person name="Maia da Silva F."/>
            <person name="Voegtly L.J."/>
            <person name="Matveyev A.V."/>
            <person name="Teixeira M.M."/>
            <person name="Camargo E.P."/>
            <person name="Buck G.A."/>
        </authorList>
    </citation>
    <scope>NUCLEOTIDE SEQUENCE [LARGE SCALE GENOMIC DNA]</scope>
    <source>
        <strain evidence="8 9">TCC079E</strain>
    </source>
</reference>
<dbReference type="GO" id="GO:0005829">
    <property type="term" value="C:cytosol"/>
    <property type="evidence" value="ECO:0007669"/>
    <property type="project" value="TreeGrafter"/>
</dbReference>
<sequence>MNNNISSIVNALSIAGFDTSAGAGTLADVKTMSSLGVYACAVLTAVTAQNTNGVYGIEYMPKGFIAKQIDTIFNDIKIKAVKIGMLGKSDIVIEVGESLLKWKPSHIILDTVMISKHGNYLLEHESTETLIEYLIPMATIITPNLPEAASIIKERPAENITEMRQTVKKLHNKMTIKSSDTNKWVILKGGHLPGNEMVDIIFDGINMTEIFGNKIITNNTHGTGCTLSAALTALLAKGESVLNASIHAKEFLTKSIEESNRLNIGNGYGPLHHFYKYY</sequence>
<evidence type="ECO:0000256" key="2">
    <source>
        <dbReference type="ARBA" id="ARBA00012135"/>
    </source>
</evidence>
<organism evidence="8 9">
    <name type="scientific">Candidatus Kinetoplastidibacterium desouzai TCC079E</name>
    <dbReference type="NCBI Taxonomy" id="1208919"/>
    <lineage>
        <taxon>Bacteria</taxon>
        <taxon>Pseudomonadati</taxon>
        <taxon>Pseudomonadota</taxon>
        <taxon>Betaproteobacteria</taxon>
        <taxon>Candidatus Kinetoplastidibacterium</taxon>
    </lineage>
</organism>
<evidence type="ECO:0000256" key="5">
    <source>
        <dbReference type="ARBA" id="ARBA00022777"/>
    </source>
</evidence>
<comment type="pathway">
    <text evidence="1">Cofactor biosynthesis; thiamine diphosphate biosynthesis.</text>
</comment>
<dbReference type="eggNOG" id="COG0351">
    <property type="taxonomic scope" value="Bacteria"/>
</dbReference>
<dbReference type="EC" id="2.7.1.49" evidence="2"/>
<dbReference type="FunFam" id="3.40.1190.20:FF:000003">
    <property type="entry name" value="Phosphomethylpyrimidine kinase ThiD"/>
    <property type="match status" value="1"/>
</dbReference>
<dbReference type="NCBIfam" id="TIGR00097">
    <property type="entry name" value="HMP-P_kinase"/>
    <property type="match status" value="1"/>
</dbReference>
<evidence type="ECO:0000313" key="8">
    <source>
        <dbReference type="EMBL" id="AGF46623.1"/>
    </source>
</evidence>